<dbReference type="InterPro" id="IPR018821">
    <property type="entry name" value="DUF294_put_nucleoTrafse_sb-bd"/>
</dbReference>
<dbReference type="Pfam" id="PF10335">
    <property type="entry name" value="DUF294_C"/>
    <property type="match status" value="1"/>
</dbReference>
<accession>A0A1H3NWB7</accession>
<protein>
    <submittedName>
        <fullName evidence="3">CBS domain-containing protein</fullName>
    </submittedName>
</protein>
<dbReference type="CDD" id="cd05401">
    <property type="entry name" value="NT_GlnE_GlnD_like"/>
    <property type="match status" value="1"/>
</dbReference>
<dbReference type="EMBL" id="FNPI01000004">
    <property type="protein sequence ID" value="SDY93010.1"/>
    <property type="molecule type" value="Genomic_DNA"/>
</dbReference>
<dbReference type="InterPro" id="IPR005105">
    <property type="entry name" value="GlnD_Uridyltrans_N"/>
</dbReference>
<dbReference type="Pfam" id="PF03445">
    <property type="entry name" value="DUF294"/>
    <property type="match status" value="1"/>
</dbReference>
<evidence type="ECO:0000313" key="3">
    <source>
        <dbReference type="EMBL" id="SDY93010.1"/>
    </source>
</evidence>
<feature type="domain" description="DUF294" evidence="2">
    <location>
        <begin position="178"/>
        <end position="304"/>
    </location>
</feature>
<evidence type="ECO:0000313" key="4">
    <source>
        <dbReference type="Proteomes" id="UP000198935"/>
    </source>
</evidence>
<keyword evidence="4" id="KW-1185">Reference proteome</keyword>
<dbReference type="OrthoDB" id="9810963at2"/>
<organism evidence="3 4">
    <name type="scientific">Evansella caseinilytica</name>
    <dbReference type="NCBI Taxonomy" id="1503961"/>
    <lineage>
        <taxon>Bacteria</taxon>
        <taxon>Bacillati</taxon>
        <taxon>Bacillota</taxon>
        <taxon>Bacilli</taxon>
        <taxon>Bacillales</taxon>
        <taxon>Bacillaceae</taxon>
        <taxon>Evansella</taxon>
    </lineage>
</organism>
<evidence type="ECO:0000259" key="2">
    <source>
        <dbReference type="Pfam" id="PF10335"/>
    </source>
</evidence>
<evidence type="ECO:0000259" key="1">
    <source>
        <dbReference type="Pfam" id="PF03445"/>
    </source>
</evidence>
<dbReference type="STRING" id="1503961.SAMN05421736_104228"/>
<gene>
    <name evidence="3" type="ORF">SAMN05421736_104228</name>
</gene>
<proteinExistence type="predicted"/>
<dbReference type="Proteomes" id="UP000198935">
    <property type="component" value="Unassembled WGS sequence"/>
</dbReference>
<feature type="domain" description="Protein-PII uridylyltransferase N-terminal" evidence="1">
    <location>
        <begin position="8"/>
        <end position="138"/>
    </location>
</feature>
<dbReference type="GO" id="GO:0008773">
    <property type="term" value="F:[protein-PII] uridylyltransferase activity"/>
    <property type="evidence" value="ECO:0007669"/>
    <property type="project" value="InterPro"/>
</dbReference>
<dbReference type="AlphaFoldDB" id="A0A1H3NWB7"/>
<reference evidence="4" key="1">
    <citation type="submission" date="2016-10" db="EMBL/GenBank/DDBJ databases">
        <authorList>
            <person name="Varghese N."/>
            <person name="Submissions S."/>
        </authorList>
    </citation>
    <scope>NUCLEOTIDE SEQUENCE [LARGE SCALE GENOMIC DNA]</scope>
    <source>
        <strain evidence="4">SP</strain>
    </source>
</reference>
<sequence>MKNYQHLLQWRKENSIRVSTRHEELNQFHDALMKKIVEMAINEVESELGSPPAHFAFFLMGSAGRREQTLISDQDHGIIHQGSDADNGYFLRLGKEIADGFAICGYPYCEGKVMASNPLWNKSLEDWIKQIHTWLEEESWTSLRNFTIFFDSSVLTGCEKLLMTVKKTIFENIDVHPALLFRLTENVRNIKKGISPIGRFITEKYGEKAGAIHLKEAAFFPYVNSLRLLALKEKLTAAATLDRFDSLSDDYRQIKAYKHDFSSLLSLRLKLMAGRKSGEHAHLIKINSLTKEEKQELKRLMKHGYKLFAETIATISKGV</sequence>
<name>A0A1H3NWB7_9BACI</name>